<protein>
    <submittedName>
        <fullName evidence="8">FAD/NAD(P)-binding domain-containing protein</fullName>
    </submittedName>
</protein>
<dbReference type="SUPFAM" id="SSF54373">
    <property type="entry name" value="FAD-linked reductases, C-terminal domain"/>
    <property type="match status" value="1"/>
</dbReference>
<dbReference type="PANTHER" id="PTHR13789">
    <property type="entry name" value="MONOOXYGENASE"/>
    <property type="match status" value="1"/>
</dbReference>
<gene>
    <name evidence="8" type="ORF">BD410DRAFT_897580</name>
</gene>
<reference evidence="8 9" key="1">
    <citation type="submission" date="2018-06" db="EMBL/GenBank/DDBJ databases">
        <title>A transcriptomic atlas of mushroom development highlights an independent origin of complex multicellularity.</title>
        <authorList>
            <consortium name="DOE Joint Genome Institute"/>
            <person name="Krizsan K."/>
            <person name="Almasi E."/>
            <person name="Merenyi Z."/>
            <person name="Sahu N."/>
            <person name="Viragh M."/>
            <person name="Koszo T."/>
            <person name="Mondo S."/>
            <person name="Kiss B."/>
            <person name="Balint B."/>
            <person name="Kues U."/>
            <person name="Barry K."/>
            <person name="Hegedus J.C."/>
            <person name="Henrissat B."/>
            <person name="Johnson J."/>
            <person name="Lipzen A."/>
            <person name="Ohm R."/>
            <person name="Nagy I."/>
            <person name="Pangilinan J."/>
            <person name="Yan J."/>
            <person name="Xiong Y."/>
            <person name="Grigoriev I.V."/>
            <person name="Hibbett D.S."/>
            <person name="Nagy L.G."/>
        </authorList>
    </citation>
    <scope>NUCLEOTIDE SEQUENCE [LARGE SCALE GENOMIC DNA]</scope>
    <source>
        <strain evidence="8 9">SZMC22713</strain>
    </source>
</reference>
<evidence type="ECO:0000256" key="3">
    <source>
        <dbReference type="ARBA" id="ARBA00022827"/>
    </source>
</evidence>
<dbReference type="AlphaFoldDB" id="A0A4Y7Q7C1"/>
<feature type="domain" description="FAD-binding" evidence="7">
    <location>
        <begin position="25"/>
        <end position="351"/>
    </location>
</feature>
<dbReference type="Pfam" id="PF01494">
    <property type="entry name" value="FAD_binding_3"/>
    <property type="match status" value="1"/>
</dbReference>
<comment type="similarity">
    <text evidence="1">Belongs to the paxM FAD-dependent monooxygenase family.</text>
</comment>
<evidence type="ECO:0000313" key="9">
    <source>
        <dbReference type="Proteomes" id="UP000294933"/>
    </source>
</evidence>
<accession>A0A4Y7Q7C1</accession>
<keyword evidence="3" id="KW-0274">FAD</keyword>
<evidence type="ECO:0000256" key="2">
    <source>
        <dbReference type="ARBA" id="ARBA00022630"/>
    </source>
</evidence>
<dbReference type="InterPro" id="IPR050493">
    <property type="entry name" value="FAD-dep_Monooxygenase_BioMet"/>
</dbReference>
<dbReference type="Gene3D" id="3.50.50.60">
    <property type="entry name" value="FAD/NAD(P)-binding domain"/>
    <property type="match status" value="1"/>
</dbReference>
<keyword evidence="5" id="KW-0503">Monooxygenase</keyword>
<dbReference type="EMBL" id="ML170170">
    <property type="protein sequence ID" value="TDL23537.1"/>
    <property type="molecule type" value="Genomic_DNA"/>
</dbReference>
<proteinExistence type="inferred from homology"/>
<evidence type="ECO:0000313" key="8">
    <source>
        <dbReference type="EMBL" id="TDL23537.1"/>
    </source>
</evidence>
<dbReference type="InterPro" id="IPR036188">
    <property type="entry name" value="FAD/NAD-bd_sf"/>
</dbReference>
<keyword evidence="2" id="KW-0285">Flavoprotein</keyword>
<feature type="region of interest" description="Disordered" evidence="6">
    <location>
        <begin position="454"/>
        <end position="489"/>
    </location>
</feature>
<dbReference type="PRINTS" id="PR00420">
    <property type="entry name" value="RNGMNOXGNASE"/>
</dbReference>
<dbReference type="Proteomes" id="UP000294933">
    <property type="component" value="Unassembled WGS sequence"/>
</dbReference>
<keyword evidence="4" id="KW-0560">Oxidoreductase</keyword>
<dbReference type="GO" id="GO:0071949">
    <property type="term" value="F:FAD binding"/>
    <property type="evidence" value="ECO:0007669"/>
    <property type="project" value="InterPro"/>
</dbReference>
<evidence type="ECO:0000256" key="5">
    <source>
        <dbReference type="ARBA" id="ARBA00023033"/>
    </source>
</evidence>
<evidence type="ECO:0000256" key="1">
    <source>
        <dbReference type="ARBA" id="ARBA00007992"/>
    </source>
</evidence>
<evidence type="ECO:0000256" key="4">
    <source>
        <dbReference type="ARBA" id="ARBA00023002"/>
    </source>
</evidence>
<dbReference type="STRING" id="50990.A0A4Y7Q7C1"/>
<evidence type="ECO:0000259" key="7">
    <source>
        <dbReference type="Pfam" id="PF01494"/>
    </source>
</evidence>
<sequence>MPSTTIDTDTTPHLYDGRTAGCKLHILIIGCGLGGLAAAHTLASSGHTITLLESAPALGEVGAGIQVSPNVSRLLRRWGLGAQLAAAAVRPEAIVFRRARDGVVVGYTRWGAQIEKKHGAPYLHVHRADFHQMLCTLATQHPNVTLRLSSTVVSIDPDSENPSVTLAGGEVLRGDLIVGADGVKSIVRQVVVGRPDRATPTGDAAYRAIISTEFMLKDPELKSFVDVPEMTAWMGPGRHLMAYNIRAKKEFNLVMLHPDDGSVESWTAEGSAEKMLADFADFEPRVRKLLSQVGSTLKWRLMDRSPLDTWVHPSGRVVLLGDSCHPMLPYRAQGAAMALEDASVLGAVLSHLPPSPSHHKSNSNPYIHPFLNAYQSLRHARATATQASSRLNQHVFHLDYGKEQVGRDEDMRDAMREEVRRVFRVEGEGGREVLAHLEGDVEGGWEGLLAVGKPTMGEKGEVNGNGHVNGEERNGGEESGSEGNEGNANQWADERKNVEQFSYDADEAAERWWAQEGEVLVRRVDEELRAGLAGAGTTT</sequence>
<evidence type="ECO:0000256" key="6">
    <source>
        <dbReference type="SAM" id="MobiDB-lite"/>
    </source>
</evidence>
<dbReference type="VEuPathDB" id="FungiDB:BD410DRAFT_897580"/>
<dbReference type="PANTHER" id="PTHR13789:SF147">
    <property type="entry name" value="PUTATIVE (AFU_ORTHOLOGUE AFUA_2G01950)-RELATED"/>
    <property type="match status" value="1"/>
</dbReference>
<name>A0A4Y7Q7C1_9AGAM</name>
<dbReference type="FunFam" id="3.50.50.60:FF:000115">
    <property type="entry name" value="Salicylate hydroxylase, putative"/>
    <property type="match status" value="1"/>
</dbReference>
<dbReference type="SUPFAM" id="SSF51905">
    <property type="entry name" value="FAD/NAD(P)-binding domain"/>
    <property type="match status" value="1"/>
</dbReference>
<dbReference type="InterPro" id="IPR002938">
    <property type="entry name" value="FAD-bd"/>
</dbReference>
<organism evidence="8 9">
    <name type="scientific">Rickenella mellea</name>
    <dbReference type="NCBI Taxonomy" id="50990"/>
    <lineage>
        <taxon>Eukaryota</taxon>
        <taxon>Fungi</taxon>
        <taxon>Dikarya</taxon>
        <taxon>Basidiomycota</taxon>
        <taxon>Agaricomycotina</taxon>
        <taxon>Agaricomycetes</taxon>
        <taxon>Hymenochaetales</taxon>
        <taxon>Rickenellaceae</taxon>
        <taxon>Rickenella</taxon>
    </lineage>
</organism>
<dbReference type="OrthoDB" id="9993796at2759"/>
<dbReference type="GO" id="GO:0004497">
    <property type="term" value="F:monooxygenase activity"/>
    <property type="evidence" value="ECO:0007669"/>
    <property type="project" value="UniProtKB-KW"/>
</dbReference>
<keyword evidence="9" id="KW-1185">Reference proteome</keyword>